<dbReference type="InterPro" id="IPR033116">
    <property type="entry name" value="TRYPSIN_SER"/>
</dbReference>
<dbReference type="InterPro" id="IPR001254">
    <property type="entry name" value="Trypsin_dom"/>
</dbReference>
<proteinExistence type="inferred from homology"/>
<keyword evidence="8" id="KW-1185">Reference proteome</keyword>
<protein>
    <submittedName>
        <fullName evidence="9">Chymotrypsin-2-like</fullName>
    </submittedName>
</protein>
<feature type="domain" description="Peptidase S1" evidence="7">
    <location>
        <begin position="9"/>
        <end position="237"/>
    </location>
</feature>
<feature type="non-terminal residue" evidence="9">
    <location>
        <position position="1"/>
    </location>
</feature>
<dbReference type="InterPro" id="IPR043504">
    <property type="entry name" value="Peptidase_S1_PA_chymotrypsin"/>
</dbReference>
<dbReference type="PROSITE" id="PS00135">
    <property type="entry name" value="TRYPSIN_SER"/>
    <property type="match status" value="1"/>
</dbReference>
<comment type="subcellular location">
    <subcellularLocation>
        <location evidence="1">Secreted</location>
        <location evidence="1">Extracellular space</location>
    </subcellularLocation>
</comment>
<dbReference type="GO" id="GO:0004252">
    <property type="term" value="F:serine-type endopeptidase activity"/>
    <property type="evidence" value="ECO:0007669"/>
    <property type="project" value="InterPro"/>
</dbReference>
<dbReference type="GeneID" id="105361795"/>
<name>A0AAJ6YG10_9HYME</name>
<evidence type="ECO:0000256" key="1">
    <source>
        <dbReference type="ARBA" id="ARBA00004239"/>
    </source>
</evidence>
<dbReference type="PANTHER" id="PTHR24276">
    <property type="entry name" value="POLYSERASE-RELATED"/>
    <property type="match status" value="1"/>
</dbReference>
<dbReference type="SUPFAM" id="SSF50494">
    <property type="entry name" value="Trypsin-like serine proteases"/>
    <property type="match status" value="1"/>
</dbReference>
<dbReference type="InterPro" id="IPR001314">
    <property type="entry name" value="Peptidase_S1A"/>
</dbReference>
<dbReference type="Proteomes" id="UP000695007">
    <property type="component" value="Unplaced"/>
</dbReference>
<evidence type="ECO:0000256" key="2">
    <source>
        <dbReference type="ARBA" id="ARBA00007664"/>
    </source>
</evidence>
<dbReference type="InterPro" id="IPR009003">
    <property type="entry name" value="Peptidase_S1_PA"/>
</dbReference>
<sequence length="238" mass="26375">GIFGRNSRIIGSIPASIKDFPFIVSIRVASSNQFLCAGSIISHWNILTSAQGLYNYNYSDIAIYAGIKSSKNTDGTKFQIANVTFHPKFKELMKLTLIYNYDIAIIKVDKRIEYNLFQRNINLPTKDISTGNLAVIAGWGTTIYPNGNISDELRKSPMIIFHNVHCTFKLQAILNDDQLCAYNEIGVGACTGDSGGPVIHDNKIIGIISLTYGCALGLPDIHTKVYTYLNFIKDIIEN</sequence>
<evidence type="ECO:0000256" key="5">
    <source>
        <dbReference type="ARBA" id="ARBA00022825"/>
    </source>
</evidence>
<evidence type="ECO:0000313" key="9">
    <source>
        <dbReference type="RefSeq" id="XP_011497376.1"/>
    </source>
</evidence>
<comment type="similarity">
    <text evidence="2">Belongs to the peptidase S1 family.</text>
</comment>
<dbReference type="KEGG" id="csol:105361795"/>
<organism evidence="8 9">
    <name type="scientific">Ceratosolen solmsi marchali</name>
    <dbReference type="NCBI Taxonomy" id="326594"/>
    <lineage>
        <taxon>Eukaryota</taxon>
        <taxon>Metazoa</taxon>
        <taxon>Ecdysozoa</taxon>
        <taxon>Arthropoda</taxon>
        <taxon>Hexapoda</taxon>
        <taxon>Insecta</taxon>
        <taxon>Pterygota</taxon>
        <taxon>Neoptera</taxon>
        <taxon>Endopterygota</taxon>
        <taxon>Hymenoptera</taxon>
        <taxon>Apocrita</taxon>
        <taxon>Proctotrupomorpha</taxon>
        <taxon>Chalcidoidea</taxon>
        <taxon>Agaonidae</taxon>
        <taxon>Agaoninae</taxon>
        <taxon>Ceratosolen</taxon>
    </lineage>
</organism>
<dbReference type="GO" id="GO:0005576">
    <property type="term" value="C:extracellular region"/>
    <property type="evidence" value="ECO:0007669"/>
    <property type="project" value="UniProtKB-SubCell"/>
</dbReference>
<dbReference type="Pfam" id="PF00089">
    <property type="entry name" value="Trypsin"/>
    <property type="match status" value="1"/>
</dbReference>
<dbReference type="PRINTS" id="PR00722">
    <property type="entry name" value="CHYMOTRYPSIN"/>
</dbReference>
<accession>A0AAJ6YG10</accession>
<evidence type="ECO:0000313" key="8">
    <source>
        <dbReference type="Proteomes" id="UP000695007"/>
    </source>
</evidence>
<keyword evidence="3" id="KW-0645">Protease</keyword>
<evidence type="ECO:0000256" key="6">
    <source>
        <dbReference type="ARBA" id="ARBA00023157"/>
    </source>
</evidence>
<dbReference type="Gene3D" id="2.40.10.10">
    <property type="entry name" value="Trypsin-like serine proteases"/>
    <property type="match status" value="1"/>
</dbReference>
<evidence type="ECO:0000256" key="4">
    <source>
        <dbReference type="ARBA" id="ARBA00022801"/>
    </source>
</evidence>
<dbReference type="RefSeq" id="XP_011497376.1">
    <property type="nucleotide sequence ID" value="XM_011499074.1"/>
</dbReference>
<keyword evidence="5" id="KW-0720">Serine protease</keyword>
<dbReference type="FunFam" id="2.40.10.10:FF:000036">
    <property type="entry name" value="Trypsin beta"/>
    <property type="match status" value="1"/>
</dbReference>
<keyword evidence="4" id="KW-0378">Hydrolase</keyword>
<dbReference type="GO" id="GO:0006508">
    <property type="term" value="P:proteolysis"/>
    <property type="evidence" value="ECO:0007669"/>
    <property type="project" value="UniProtKB-KW"/>
</dbReference>
<dbReference type="PROSITE" id="PS50240">
    <property type="entry name" value="TRYPSIN_DOM"/>
    <property type="match status" value="1"/>
</dbReference>
<evidence type="ECO:0000256" key="3">
    <source>
        <dbReference type="ARBA" id="ARBA00022670"/>
    </source>
</evidence>
<dbReference type="SMART" id="SM00020">
    <property type="entry name" value="Tryp_SPc"/>
    <property type="match status" value="1"/>
</dbReference>
<dbReference type="CDD" id="cd00190">
    <property type="entry name" value="Tryp_SPc"/>
    <property type="match status" value="1"/>
</dbReference>
<evidence type="ECO:0000259" key="7">
    <source>
        <dbReference type="PROSITE" id="PS50240"/>
    </source>
</evidence>
<keyword evidence="6" id="KW-1015">Disulfide bond</keyword>
<dbReference type="PANTHER" id="PTHR24276:SF96">
    <property type="entry name" value="PEPTIDASE S1 DOMAIN-CONTAINING PROTEIN"/>
    <property type="match status" value="1"/>
</dbReference>
<gene>
    <name evidence="9" type="primary">LOC105361795</name>
</gene>
<dbReference type="InterPro" id="IPR050430">
    <property type="entry name" value="Peptidase_S1"/>
</dbReference>
<reference evidence="9" key="1">
    <citation type="submission" date="2025-08" db="UniProtKB">
        <authorList>
            <consortium name="RefSeq"/>
        </authorList>
    </citation>
    <scope>IDENTIFICATION</scope>
</reference>
<dbReference type="FunFam" id="2.40.10.10:FF:000068">
    <property type="entry name" value="transmembrane protease serine 2"/>
    <property type="match status" value="1"/>
</dbReference>
<dbReference type="AlphaFoldDB" id="A0AAJ6YG10"/>